<evidence type="ECO:0000313" key="2">
    <source>
        <dbReference type="Proteomes" id="UP000035680"/>
    </source>
</evidence>
<feature type="transmembrane region" description="Helical" evidence="1">
    <location>
        <begin position="6"/>
        <end position="28"/>
    </location>
</feature>
<keyword evidence="1" id="KW-0472">Membrane</keyword>
<protein>
    <submittedName>
        <fullName evidence="3">Uncharacterized protein</fullName>
    </submittedName>
</protein>
<evidence type="ECO:0000313" key="3">
    <source>
        <dbReference type="WBParaSite" id="SVE_0099000.1"/>
    </source>
</evidence>
<reference evidence="3" key="2">
    <citation type="submission" date="2015-08" db="UniProtKB">
        <authorList>
            <consortium name="WormBaseParasite"/>
        </authorList>
    </citation>
    <scope>IDENTIFICATION</scope>
</reference>
<keyword evidence="1" id="KW-0812">Transmembrane</keyword>
<dbReference type="WBParaSite" id="SVE_0099000.1">
    <property type="protein sequence ID" value="SVE_0099000.1"/>
    <property type="gene ID" value="SVE_0099000"/>
</dbReference>
<reference evidence="2" key="1">
    <citation type="submission" date="2014-07" db="EMBL/GenBank/DDBJ databases">
        <authorList>
            <person name="Martin A.A"/>
            <person name="De Silva N."/>
        </authorList>
    </citation>
    <scope>NUCLEOTIDE SEQUENCE</scope>
</reference>
<sequence length="74" mass="8471">MLIVGLGIGVVIILTIWLFLLIISLLYYKRGIKVILPNIIIGIFLSTIIIVWPKEICNEDRIIKNNRSQENLLP</sequence>
<proteinExistence type="predicted"/>
<organism evidence="2 3">
    <name type="scientific">Strongyloides venezuelensis</name>
    <name type="common">Threadworm</name>
    <dbReference type="NCBI Taxonomy" id="75913"/>
    <lineage>
        <taxon>Eukaryota</taxon>
        <taxon>Metazoa</taxon>
        <taxon>Ecdysozoa</taxon>
        <taxon>Nematoda</taxon>
        <taxon>Chromadorea</taxon>
        <taxon>Rhabditida</taxon>
        <taxon>Tylenchina</taxon>
        <taxon>Panagrolaimomorpha</taxon>
        <taxon>Strongyloidoidea</taxon>
        <taxon>Strongyloididae</taxon>
        <taxon>Strongyloides</taxon>
    </lineage>
</organism>
<dbReference type="Proteomes" id="UP000035680">
    <property type="component" value="Unassembled WGS sequence"/>
</dbReference>
<evidence type="ECO:0000256" key="1">
    <source>
        <dbReference type="SAM" id="Phobius"/>
    </source>
</evidence>
<keyword evidence="2" id="KW-1185">Reference proteome</keyword>
<feature type="transmembrane region" description="Helical" evidence="1">
    <location>
        <begin position="35"/>
        <end position="52"/>
    </location>
</feature>
<dbReference type="AlphaFoldDB" id="A0A0K0EWT6"/>
<accession>A0A0K0EWT6</accession>
<keyword evidence="1" id="KW-1133">Transmembrane helix</keyword>
<name>A0A0K0EWT6_STRVS</name>